<protein>
    <submittedName>
        <fullName evidence="1">Uncharacterized protein</fullName>
    </submittedName>
</protein>
<accession>A0A0A8ZED1</accession>
<sequence>MLDIFDLQ</sequence>
<reference evidence="1" key="1">
    <citation type="submission" date="2014-09" db="EMBL/GenBank/DDBJ databases">
        <authorList>
            <person name="Magalhaes I.L.F."/>
            <person name="Oliveira U."/>
            <person name="Santos F.R."/>
            <person name="Vidigal T.H.D.A."/>
            <person name="Brescovit A.D."/>
            <person name="Santos A.J."/>
        </authorList>
    </citation>
    <scope>NUCLEOTIDE SEQUENCE</scope>
    <source>
        <tissue evidence="1">Shoot tissue taken approximately 20 cm above the soil surface</tissue>
    </source>
</reference>
<evidence type="ECO:0000313" key="1">
    <source>
        <dbReference type="EMBL" id="JAD37136.1"/>
    </source>
</evidence>
<name>A0A0A8ZED1_ARUDO</name>
<dbReference type="EMBL" id="GBRH01260759">
    <property type="protein sequence ID" value="JAD37136.1"/>
    <property type="molecule type" value="Transcribed_RNA"/>
</dbReference>
<organism evidence="1">
    <name type="scientific">Arundo donax</name>
    <name type="common">Giant reed</name>
    <name type="synonym">Donax arundinaceus</name>
    <dbReference type="NCBI Taxonomy" id="35708"/>
    <lineage>
        <taxon>Eukaryota</taxon>
        <taxon>Viridiplantae</taxon>
        <taxon>Streptophyta</taxon>
        <taxon>Embryophyta</taxon>
        <taxon>Tracheophyta</taxon>
        <taxon>Spermatophyta</taxon>
        <taxon>Magnoliopsida</taxon>
        <taxon>Liliopsida</taxon>
        <taxon>Poales</taxon>
        <taxon>Poaceae</taxon>
        <taxon>PACMAD clade</taxon>
        <taxon>Arundinoideae</taxon>
        <taxon>Arundineae</taxon>
        <taxon>Arundo</taxon>
    </lineage>
</organism>
<reference evidence="1" key="2">
    <citation type="journal article" date="2015" name="Data Brief">
        <title>Shoot transcriptome of the giant reed, Arundo donax.</title>
        <authorList>
            <person name="Barrero R.A."/>
            <person name="Guerrero F.D."/>
            <person name="Moolhuijzen P."/>
            <person name="Goolsby J.A."/>
            <person name="Tidwell J."/>
            <person name="Bellgard S.E."/>
            <person name="Bellgard M.I."/>
        </authorList>
    </citation>
    <scope>NUCLEOTIDE SEQUENCE</scope>
    <source>
        <tissue evidence="1">Shoot tissue taken approximately 20 cm above the soil surface</tissue>
    </source>
</reference>
<proteinExistence type="predicted"/>